<evidence type="ECO:0000313" key="3">
    <source>
        <dbReference type="Proteomes" id="UP001139193"/>
    </source>
</evidence>
<gene>
    <name evidence="2" type="ORF">MON38_00015</name>
</gene>
<keyword evidence="3" id="KW-1185">Reference proteome</keyword>
<dbReference type="PANTHER" id="PTHR48098">
    <property type="entry name" value="ENTEROCHELIN ESTERASE-RELATED"/>
    <property type="match status" value="1"/>
</dbReference>
<proteinExistence type="predicted"/>
<dbReference type="EMBL" id="JALBGC010000001">
    <property type="protein sequence ID" value="MCI1185787.1"/>
    <property type="molecule type" value="Genomic_DNA"/>
</dbReference>
<dbReference type="PANTHER" id="PTHR48098:SF1">
    <property type="entry name" value="DIACYLGLYCEROL ACYLTRANSFERASE_MYCOLYLTRANSFERASE AG85A"/>
    <property type="match status" value="1"/>
</dbReference>
<dbReference type="Proteomes" id="UP001139193">
    <property type="component" value="Unassembled WGS sequence"/>
</dbReference>
<dbReference type="AlphaFoldDB" id="A0A9X1VBV3"/>
<feature type="chain" id="PRO_5040719075" evidence="1">
    <location>
        <begin position="36"/>
        <end position="307"/>
    </location>
</feature>
<sequence length="307" mass="34438">MTFLFTQPILNITMPHFRLLFLACCLLLTATAARAARVDTLAIPSAAMHKTYRAAVVLPASYAKNKKVNYPVLYLLHGAWGHFGDWLNKTPDKQLLHRLADQYNLIIVNPEGETFSFYLNSPVSPDSQFETYLTQEIIQKIDQTYRTVADRKGRLIAGLSMGGHGALYLSARHPELYCAAGSMSGALDLTSLNRKLSPAEVAQRNKLWAPVLGSETDNPERFAANSVINLLPQLQRNGLPLIIDCGVDDGLIDINRELHRRLVYAHTPHDYTERPGTHTWEYWQTALPYQVLFLTNVLQANGTMVPH</sequence>
<dbReference type="InterPro" id="IPR050583">
    <property type="entry name" value="Mycobacterial_A85_antigen"/>
</dbReference>
<dbReference type="InterPro" id="IPR000801">
    <property type="entry name" value="Esterase-like"/>
</dbReference>
<comment type="caution">
    <text evidence="2">The sequence shown here is derived from an EMBL/GenBank/DDBJ whole genome shotgun (WGS) entry which is preliminary data.</text>
</comment>
<accession>A0A9X1VBV3</accession>
<evidence type="ECO:0000313" key="2">
    <source>
        <dbReference type="EMBL" id="MCI1185787.1"/>
    </source>
</evidence>
<reference evidence="2" key="1">
    <citation type="submission" date="2022-03" db="EMBL/GenBank/DDBJ databases">
        <title>Bacterial whole genome sequence for Hymenobacter sp. DH14.</title>
        <authorList>
            <person name="Le V."/>
        </authorList>
    </citation>
    <scope>NUCLEOTIDE SEQUENCE</scope>
    <source>
        <strain evidence="2">DH14</strain>
    </source>
</reference>
<dbReference type="SUPFAM" id="SSF53474">
    <property type="entry name" value="alpha/beta-Hydrolases"/>
    <property type="match status" value="1"/>
</dbReference>
<dbReference type="GO" id="GO:0016747">
    <property type="term" value="F:acyltransferase activity, transferring groups other than amino-acyl groups"/>
    <property type="evidence" value="ECO:0007669"/>
    <property type="project" value="TreeGrafter"/>
</dbReference>
<name>A0A9X1VBV3_9BACT</name>
<protein>
    <submittedName>
        <fullName evidence="2">Esterase family protein</fullName>
    </submittedName>
</protein>
<dbReference type="InterPro" id="IPR029058">
    <property type="entry name" value="AB_hydrolase_fold"/>
</dbReference>
<keyword evidence="1" id="KW-0732">Signal</keyword>
<dbReference type="Gene3D" id="3.40.50.1820">
    <property type="entry name" value="alpha/beta hydrolase"/>
    <property type="match status" value="1"/>
</dbReference>
<feature type="signal peptide" evidence="1">
    <location>
        <begin position="1"/>
        <end position="35"/>
    </location>
</feature>
<dbReference type="Pfam" id="PF00756">
    <property type="entry name" value="Esterase"/>
    <property type="match status" value="1"/>
</dbReference>
<evidence type="ECO:0000256" key="1">
    <source>
        <dbReference type="SAM" id="SignalP"/>
    </source>
</evidence>
<organism evidence="2 3">
    <name type="scientific">Hymenobacter cyanobacteriorum</name>
    <dbReference type="NCBI Taxonomy" id="2926463"/>
    <lineage>
        <taxon>Bacteria</taxon>
        <taxon>Pseudomonadati</taxon>
        <taxon>Bacteroidota</taxon>
        <taxon>Cytophagia</taxon>
        <taxon>Cytophagales</taxon>
        <taxon>Hymenobacteraceae</taxon>
        <taxon>Hymenobacter</taxon>
    </lineage>
</organism>